<dbReference type="SUPFAM" id="SSF63724">
    <property type="entry name" value="Cytolysin/lectin"/>
    <property type="match status" value="1"/>
</dbReference>
<dbReference type="OrthoDB" id="2794201at2759"/>
<evidence type="ECO:0000313" key="2">
    <source>
        <dbReference type="Proteomes" id="UP000092993"/>
    </source>
</evidence>
<accession>A0A1C7MK90</accession>
<evidence type="ECO:0000313" key="1">
    <source>
        <dbReference type="EMBL" id="OBZ77218.1"/>
    </source>
</evidence>
<dbReference type="Pfam" id="PF07367">
    <property type="entry name" value="FB_lectin"/>
    <property type="match status" value="1"/>
</dbReference>
<organism evidence="1 2">
    <name type="scientific">Grifola frondosa</name>
    <name type="common">Maitake</name>
    <name type="synonym">Polyporus frondosus</name>
    <dbReference type="NCBI Taxonomy" id="5627"/>
    <lineage>
        <taxon>Eukaryota</taxon>
        <taxon>Fungi</taxon>
        <taxon>Dikarya</taxon>
        <taxon>Basidiomycota</taxon>
        <taxon>Agaricomycotina</taxon>
        <taxon>Agaricomycetes</taxon>
        <taxon>Polyporales</taxon>
        <taxon>Grifolaceae</taxon>
        <taxon>Grifola</taxon>
    </lineage>
</organism>
<dbReference type="AlphaFoldDB" id="A0A1C7MK90"/>
<dbReference type="InterPro" id="IPR009960">
    <property type="entry name" value="Fruit_body_lectin_fun"/>
</dbReference>
<dbReference type="GO" id="GO:0030246">
    <property type="term" value="F:carbohydrate binding"/>
    <property type="evidence" value="ECO:0007669"/>
    <property type="project" value="UniProtKB-KW"/>
</dbReference>
<dbReference type="EMBL" id="LUGG01000002">
    <property type="protein sequence ID" value="OBZ77218.1"/>
    <property type="molecule type" value="Genomic_DNA"/>
</dbReference>
<protein>
    <submittedName>
        <fullName evidence="1">Boletus edulis lectin</fullName>
    </submittedName>
</protein>
<dbReference type="Proteomes" id="UP000092993">
    <property type="component" value="Unassembled WGS sequence"/>
</dbReference>
<reference evidence="1 2" key="1">
    <citation type="submission" date="2016-03" db="EMBL/GenBank/DDBJ databases">
        <title>Whole genome sequencing of Grifola frondosa 9006-11.</title>
        <authorList>
            <person name="Min B."/>
            <person name="Park H."/>
            <person name="Kim J.-G."/>
            <person name="Cho H."/>
            <person name="Oh Y.-L."/>
            <person name="Kong W.-S."/>
            <person name="Choi I.-G."/>
        </authorList>
    </citation>
    <scope>NUCLEOTIDE SEQUENCE [LARGE SCALE GENOMIC DNA]</scope>
    <source>
        <strain evidence="1 2">9006-11</strain>
    </source>
</reference>
<dbReference type="InterPro" id="IPR015926">
    <property type="entry name" value="Cytolysin/lectin"/>
</dbReference>
<proteinExistence type="predicted"/>
<dbReference type="STRING" id="5627.A0A1C7MK90"/>
<dbReference type="Gene3D" id="2.60.270.20">
    <property type="entry name" value="Cytolysin/lectin"/>
    <property type="match status" value="1"/>
</dbReference>
<keyword evidence="1" id="KW-0430">Lectin</keyword>
<name>A0A1C7MK90_GRIFR</name>
<keyword evidence="2" id="KW-1185">Reference proteome</keyword>
<gene>
    <name evidence="1" type="primary">BEL_2</name>
    <name evidence="1" type="ORF">A0H81_02592</name>
</gene>
<sequence>MVPLVRPYPQLKAPIRSNTTQLHRLTLVYSSVKLVHHNVVEKTVWHYASGGTWTGNLDINEQVLTMGGSGTSGALRFKVGEDYFCVPMGIDDYKSWCDLVINLEPKNTAVEIHPTYYDGTNDSIRQKHVQSINKTAAHGHNIGVQFTTQDGNNFWFTITIT</sequence>
<comment type="caution">
    <text evidence="1">The sequence shown here is derived from an EMBL/GenBank/DDBJ whole genome shotgun (WGS) entry which is preliminary data.</text>
</comment>